<evidence type="ECO:0000313" key="3">
    <source>
        <dbReference type="Proteomes" id="UP000694422"/>
    </source>
</evidence>
<evidence type="ECO:0000256" key="1">
    <source>
        <dbReference type="SAM" id="MobiDB-lite"/>
    </source>
</evidence>
<feature type="region of interest" description="Disordered" evidence="1">
    <location>
        <begin position="127"/>
        <end position="154"/>
    </location>
</feature>
<reference evidence="2" key="1">
    <citation type="submission" date="2025-08" db="UniProtKB">
        <authorList>
            <consortium name="Ensembl"/>
        </authorList>
    </citation>
    <scope>IDENTIFICATION</scope>
</reference>
<feature type="compositionally biased region" description="Polar residues" evidence="1">
    <location>
        <begin position="127"/>
        <end position="138"/>
    </location>
</feature>
<sequence>ISSHPLPPRRCRVEGQGRKRNPATFESLPKSTQNRIKPSTYVPAGSSAKESSARLCQARSQVSSAARKSRCTTRRSAASSSRCTEGVAAGTKRAGSLLRKGAPSPLRGAAEVEMSLFIASLGSKPVSSNIRRTASPETSRYPGSAWERRGKSSFPSPLPVRRSILEKEEEGARQNLHVRFAELLHLWNTWPY</sequence>
<proteinExistence type="predicted"/>
<reference evidence="2" key="2">
    <citation type="submission" date="2025-09" db="UniProtKB">
        <authorList>
            <consortium name="Ensembl"/>
        </authorList>
    </citation>
    <scope>IDENTIFICATION</scope>
</reference>
<dbReference type="Ensembl" id="ENSSDAT00000023490.1">
    <property type="protein sequence ID" value="ENSSDAP00000020551.1"/>
    <property type="gene ID" value="ENSSDAG00000018733.1"/>
</dbReference>
<feature type="compositionally biased region" description="Low complexity" evidence="1">
    <location>
        <begin position="74"/>
        <end position="84"/>
    </location>
</feature>
<feature type="region of interest" description="Disordered" evidence="1">
    <location>
        <begin position="1"/>
        <end position="93"/>
    </location>
</feature>
<evidence type="ECO:0000313" key="2">
    <source>
        <dbReference type="Ensembl" id="ENSSDAP00000020551.1"/>
    </source>
</evidence>
<protein>
    <submittedName>
        <fullName evidence="2">Uncharacterized protein</fullName>
    </submittedName>
</protein>
<dbReference type="AlphaFoldDB" id="A0A8C9QF44"/>
<organism evidence="2 3">
    <name type="scientific">Spermophilus dauricus</name>
    <name type="common">Daurian ground squirrel</name>
    <dbReference type="NCBI Taxonomy" id="99837"/>
    <lineage>
        <taxon>Eukaryota</taxon>
        <taxon>Metazoa</taxon>
        <taxon>Chordata</taxon>
        <taxon>Craniata</taxon>
        <taxon>Vertebrata</taxon>
        <taxon>Euteleostomi</taxon>
        <taxon>Mammalia</taxon>
        <taxon>Eutheria</taxon>
        <taxon>Euarchontoglires</taxon>
        <taxon>Glires</taxon>
        <taxon>Rodentia</taxon>
        <taxon>Sciuromorpha</taxon>
        <taxon>Sciuridae</taxon>
        <taxon>Xerinae</taxon>
        <taxon>Marmotini</taxon>
        <taxon>Spermophilus</taxon>
    </lineage>
</organism>
<dbReference type="Proteomes" id="UP000694422">
    <property type="component" value="Unplaced"/>
</dbReference>
<name>A0A8C9QF44_SPEDA</name>
<accession>A0A8C9QF44</accession>
<keyword evidence="3" id="KW-1185">Reference proteome</keyword>